<feature type="transmembrane region" description="Helical" evidence="1">
    <location>
        <begin position="9"/>
        <end position="29"/>
    </location>
</feature>
<sequence length="43" mass="4988">MLFRSCGPLLFFLFFAIITTACLYVKIYIDFGLKMPDPASLFY</sequence>
<name>A0A0W8F6R4_9ZZZZ</name>
<dbReference type="PROSITE" id="PS51257">
    <property type="entry name" value="PROKAR_LIPOPROTEIN"/>
    <property type="match status" value="1"/>
</dbReference>
<protein>
    <recommendedName>
        <fullName evidence="3">Lipoprotein</fullName>
    </recommendedName>
</protein>
<evidence type="ECO:0000256" key="1">
    <source>
        <dbReference type="SAM" id="Phobius"/>
    </source>
</evidence>
<accession>A0A0W8F6R4</accession>
<keyword evidence="1" id="KW-0812">Transmembrane</keyword>
<proteinExistence type="predicted"/>
<dbReference type="AlphaFoldDB" id="A0A0W8F6R4"/>
<organism evidence="2">
    <name type="scientific">hydrocarbon metagenome</name>
    <dbReference type="NCBI Taxonomy" id="938273"/>
    <lineage>
        <taxon>unclassified sequences</taxon>
        <taxon>metagenomes</taxon>
        <taxon>ecological metagenomes</taxon>
    </lineage>
</organism>
<gene>
    <name evidence="2" type="ORF">ASZ90_013776</name>
</gene>
<keyword evidence="1" id="KW-0472">Membrane</keyword>
<dbReference type="EMBL" id="LNQE01001490">
    <property type="protein sequence ID" value="KUG16557.1"/>
    <property type="molecule type" value="Genomic_DNA"/>
</dbReference>
<comment type="caution">
    <text evidence="2">The sequence shown here is derived from an EMBL/GenBank/DDBJ whole genome shotgun (WGS) entry which is preliminary data.</text>
</comment>
<reference evidence="2" key="1">
    <citation type="journal article" date="2015" name="Proc. Natl. Acad. Sci. U.S.A.">
        <title>Networks of energetic and metabolic interactions define dynamics in microbial communities.</title>
        <authorList>
            <person name="Embree M."/>
            <person name="Liu J.K."/>
            <person name="Al-Bassam M.M."/>
            <person name="Zengler K."/>
        </authorList>
    </citation>
    <scope>NUCLEOTIDE SEQUENCE</scope>
</reference>
<keyword evidence="1" id="KW-1133">Transmembrane helix</keyword>
<evidence type="ECO:0008006" key="3">
    <source>
        <dbReference type="Google" id="ProtNLM"/>
    </source>
</evidence>
<evidence type="ECO:0000313" key="2">
    <source>
        <dbReference type="EMBL" id="KUG16557.1"/>
    </source>
</evidence>